<dbReference type="AlphaFoldDB" id="A0A3L7AQV4"/>
<feature type="signal peptide" evidence="2">
    <location>
        <begin position="1"/>
        <end position="21"/>
    </location>
</feature>
<evidence type="ECO:0000256" key="1">
    <source>
        <dbReference type="SAM" id="MobiDB-lite"/>
    </source>
</evidence>
<evidence type="ECO:0000256" key="2">
    <source>
        <dbReference type="SAM" id="SignalP"/>
    </source>
</evidence>
<organism evidence="3 4">
    <name type="scientific">Mycetocola lacteus</name>
    <dbReference type="NCBI Taxonomy" id="76637"/>
    <lineage>
        <taxon>Bacteria</taxon>
        <taxon>Bacillati</taxon>
        <taxon>Actinomycetota</taxon>
        <taxon>Actinomycetes</taxon>
        <taxon>Micrococcales</taxon>
        <taxon>Microbacteriaceae</taxon>
        <taxon>Mycetocola</taxon>
    </lineage>
</organism>
<keyword evidence="2" id="KW-0732">Signal</keyword>
<sequence length="303" mass="31249">MRTTPALIVAAALLVGGGLTACSTVAPSAADCKPSMSSGKASEDIKTSGKAGSVAKVEIPTPLYVDKGKGQRTVVREGTGIPITGNQVITMNFSLYNGENGELLQSSEQTGPQPYLVDSLPEQFRPALECAQAGSRIVSAVGSEQSEGKSPAVVFVADITSVLPDRAYGRDVPVVGSGFPSVVSAPDGTPGLTIPKSKAPDELKVATLIKGDGKELTEKDAFAMNSTVASWNERSIISTTWTSKTPQVAQLDKLGKGLSEALKGQTIGSRVLVVVPPKLQDPAEQGNGSAIIYVVDILGTVGI</sequence>
<feature type="region of interest" description="Disordered" evidence="1">
    <location>
        <begin position="30"/>
        <end position="52"/>
    </location>
</feature>
<evidence type="ECO:0000313" key="4">
    <source>
        <dbReference type="Proteomes" id="UP000269438"/>
    </source>
</evidence>
<reference evidence="3 4" key="1">
    <citation type="submission" date="2018-10" db="EMBL/GenBank/DDBJ databases">
        <authorList>
            <person name="Li J."/>
        </authorList>
    </citation>
    <scope>NUCLEOTIDE SEQUENCE [LARGE SCALE GENOMIC DNA]</scope>
    <source>
        <strain evidence="3 4">JCM 11654</strain>
    </source>
</reference>
<dbReference type="Proteomes" id="UP000269438">
    <property type="component" value="Unassembled WGS sequence"/>
</dbReference>
<gene>
    <name evidence="3" type="ORF">D9V34_09005</name>
</gene>
<keyword evidence="4" id="KW-1185">Reference proteome</keyword>
<dbReference type="GO" id="GO:0003755">
    <property type="term" value="F:peptidyl-prolyl cis-trans isomerase activity"/>
    <property type="evidence" value="ECO:0007669"/>
    <property type="project" value="InterPro"/>
</dbReference>
<dbReference type="RefSeq" id="WP_121688521.1">
    <property type="nucleotide sequence ID" value="NZ_RCUY01000008.1"/>
</dbReference>
<dbReference type="SUPFAM" id="SSF54534">
    <property type="entry name" value="FKBP-like"/>
    <property type="match status" value="1"/>
</dbReference>
<dbReference type="Gene3D" id="3.10.50.40">
    <property type="match status" value="1"/>
</dbReference>
<name>A0A3L7AQV4_9MICO</name>
<dbReference type="InterPro" id="IPR046357">
    <property type="entry name" value="PPIase_dom_sf"/>
</dbReference>
<feature type="chain" id="PRO_5039340126" description="Peptidylprolyl isomerase" evidence="2">
    <location>
        <begin position="22"/>
        <end position="303"/>
    </location>
</feature>
<evidence type="ECO:0008006" key="5">
    <source>
        <dbReference type="Google" id="ProtNLM"/>
    </source>
</evidence>
<dbReference type="EMBL" id="RCUY01000008">
    <property type="protein sequence ID" value="RLP82524.1"/>
    <property type="molecule type" value="Genomic_DNA"/>
</dbReference>
<evidence type="ECO:0000313" key="3">
    <source>
        <dbReference type="EMBL" id="RLP82524.1"/>
    </source>
</evidence>
<protein>
    <recommendedName>
        <fullName evidence="5">Peptidylprolyl isomerase</fullName>
    </recommendedName>
</protein>
<comment type="caution">
    <text evidence="3">The sequence shown here is derived from an EMBL/GenBank/DDBJ whole genome shotgun (WGS) entry which is preliminary data.</text>
</comment>
<proteinExistence type="predicted"/>
<dbReference type="OrthoDB" id="25996at2"/>
<accession>A0A3L7AQV4</accession>
<dbReference type="PROSITE" id="PS51257">
    <property type="entry name" value="PROKAR_LIPOPROTEIN"/>
    <property type="match status" value="1"/>
</dbReference>